<proteinExistence type="predicted"/>
<dbReference type="KEGG" id="mff:MFFC18_35690"/>
<dbReference type="Proteomes" id="UP000322214">
    <property type="component" value="Chromosome"/>
</dbReference>
<feature type="region of interest" description="Disordered" evidence="1">
    <location>
        <begin position="250"/>
        <end position="279"/>
    </location>
</feature>
<dbReference type="RefSeq" id="WP_075086218.1">
    <property type="nucleotide sequence ID" value="NZ_CP042912.1"/>
</dbReference>
<keyword evidence="2" id="KW-0812">Transmembrane</keyword>
<gene>
    <name evidence="3" type="ORF">MFFC18_35690</name>
</gene>
<name>A0A5B9PBE5_9BACT</name>
<sequence length="279" mass="31700">MRTETAKHDFLMSQELNSAVNTKSIPSKFKHSWGSTLHCAVATILIATSVLLLISVGNSVFIWLLLAAGLIFLCSEILAAAMPSSIKQRSIANCVRADGTWSMGRASNERASLSRFKSNMAFVIFLFVAPSLFGVWVFNKEVIPLGIGAEAISSINVDPNTWKNSLQDDEQRFNKWQKSTTLTSRLDTNDHKQFLWNSWPFFLLGVFIWCGVMVTMLSKYYLYSLRKLKESVYARASDYRWRDLSRQPMIDEHPKRRSRGQKSRRSRRENTSATGTSSH</sequence>
<dbReference type="EMBL" id="CP042912">
    <property type="protein sequence ID" value="QEG23668.1"/>
    <property type="molecule type" value="Genomic_DNA"/>
</dbReference>
<evidence type="ECO:0000313" key="3">
    <source>
        <dbReference type="EMBL" id="QEG23668.1"/>
    </source>
</evidence>
<evidence type="ECO:0000313" key="4">
    <source>
        <dbReference type="Proteomes" id="UP000322214"/>
    </source>
</evidence>
<keyword evidence="4" id="KW-1185">Reference proteome</keyword>
<dbReference type="AlphaFoldDB" id="A0A5B9PBE5"/>
<feature type="transmembrane region" description="Helical" evidence="2">
    <location>
        <begin position="199"/>
        <end position="222"/>
    </location>
</feature>
<evidence type="ECO:0000256" key="2">
    <source>
        <dbReference type="SAM" id="Phobius"/>
    </source>
</evidence>
<keyword evidence="2" id="KW-0472">Membrane</keyword>
<reference evidence="3 4" key="1">
    <citation type="submission" date="2019-08" db="EMBL/GenBank/DDBJ databases">
        <title>Deep-cultivation of Planctomycetes and their phenomic and genomic characterization uncovers novel biology.</title>
        <authorList>
            <person name="Wiegand S."/>
            <person name="Jogler M."/>
            <person name="Boedeker C."/>
            <person name="Pinto D."/>
            <person name="Vollmers J."/>
            <person name="Rivas-Marin E."/>
            <person name="Kohn T."/>
            <person name="Peeters S.H."/>
            <person name="Heuer A."/>
            <person name="Rast P."/>
            <person name="Oberbeckmann S."/>
            <person name="Bunk B."/>
            <person name="Jeske O."/>
            <person name="Meyerdierks A."/>
            <person name="Storesund J.E."/>
            <person name="Kallscheuer N."/>
            <person name="Luecker S."/>
            <person name="Lage O.M."/>
            <person name="Pohl T."/>
            <person name="Merkel B.J."/>
            <person name="Hornburger P."/>
            <person name="Mueller R.-W."/>
            <person name="Bruemmer F."/>
            <person name="Labrenz M."/>
            <person name="Spormann A.M."/>
            <person name="Op den Camp H."/>
            <person name="Overmann J."/>
            <person name="Amann R."/>
            <person name="Jetten M.S.M."/>
            <person name="Mascher T."/>
            <person name="Medema M.H."/>
            <person name="Devos D.P."/>
            <person name="Kaster A.-K."/>
            <person name="Ovreas L."/>
            <person name="Rohde M."/>
            <person name="Galperin M.Y."/>
            <person name="Jogler C."/>
        </authorList>
    </citation>
    <scope>NUCLEOTIDE SEQUENCE [LARGE SCALE GENOMIC DNA]</scope>
    <source>
        <strain evidence="3 4">FC18</strain>
    </source>
</reference>
<keyword evidence="2" id="KW-1133">Transmembrane helix</keyword>
<feature type="transmembrane region" description="Helical" evidence="2">
    <location>
        <begin position="33"/>
        <end position="54"/>
    </location>
</feature>
<protein>
    <submittedName>
        <fullName evidence="3">Uncharacterized protein</fullName>
    </submittedName>
</protein>
<accession>A0A5B9PBE5</accession>
<organism evidence="3 4">
    <name type="scientific">Mariniblastus fucicola</name>
    <dbReference type="NCBI Taxonomy" id="980251"/>
    <lineage>
        <taxon>Bacteria</taxon>
        <taxon>Pseudomonadati</taxon>
        <taxon>Planctomycetota</taxon>
        <taxon>Planctomycetia</taxon>
        <taxon>Pirellulales</taxon>
        <taxon>Pirellulaceae</taxon>
        <taxon>Mariniblastus</taxon>
    </lineage>
</organism>
<evidence type="ECO:0000256" key="1">
    <source>
        <dbReference type="SAM" id="MobiDB-lite"/>
    </source>
</evidence>
<feature type="transmembrane region" description="Helical" evidence="2">
    <location>
        <begin position="60"/>
        <end position="81"/>
    </location>
</feature>
<feature type="compositionally biased region" description="Basic residues" evidence="1">
    <location>
        <begin position="255"/>
        <end position="267"/>
    </location>
</feature>
<feature type="transmembrane region" description="Helical" evidence="2">
    <location>
        <begin position="120"/>
        <end position="138"/>
    </location>
</feature>